<sequence length="124" mass="14539">MKANKSIDQLIDLLNVYKDTATEFGIHSKGKSRYTASIEFEPNSYKPYFIHADGIGMTIMSLRKFLGQLCNFANVKLDFPVDNELFWLDGFTQDWEFYRVEGENDFESTIKKERPFARKHKRVV</sequence>
<proteinExistence type="predicted"/>
<gene>
    <name evidence="1" type="ORF">Sps_00064</name>
</gene>
<evidence type="ECO:0000313" key="2">
    <source>
        <dbReference type="Proteomes" id="UP000189545"/>
    </source>
</evidence>
<dbReference type="RefSeq" id="WP_149027196.1">
    <property type="nucleotide sequence ID" value="NZ_CP014782.1"/>
</dbReference>
<dbReference type="KEGG" id="spsw:Sps_00064"/>
<organism evidence="1 2">
    <name type="scientific">Shewanella psychrophila</name>
    <dbReference type="NCBI Taxonomy" id="225848"/>
    <lineage>
        <taxon>Bacteria</taxon>
        <taxon>Pseudomonadati</taxon>
        <taxon>Pseudomonadota</taxon>
        <taxon>Gammaproteobacteria</taxon>
        <taxon>Alteromonadales</taxon>
        <taxon>Shewanellaceae</taxon>
        <taxon>Shewanella</taxon>
    </lineage>
</organism>
<keyword evidence="2" id="KW-1185">Reference proteome</keyword>
<dbReference type="EMBL" id="CP014782">
    <property type="protein sequence ID" value="AQS35289.1"/>
    <property type="molecule type" value="Genomic_DNA"/>
</dbReference>
<accession>A0A1S6HIE8</accession>
<evidence type="ECO:0000313" key="1">
    <source>
        <dbReference type="EMBL" id="AQS35289.1"/>
    </source>
</evidence>
<reference evidence="1 2" key="1">
    <citation type="submission" date="2016-03" db="EMBL/GenBank/DDBJ databases">
        <title>Complete genome sequence of Shewanella psychrophila WP2, a deep sea bacterium isolated from west Pacific sediment.</title>
        <authorList>
            <person name="Xu G."/>
            <person name="Jian H."/>
        </authorList>
    </citation>
    <scope>NUCLEOTIDE SEQUENCE [LARGE SCALE GENOMIC DNA]</scope>
    <source>
        <strain evidence="1 2">WP2</strain>
    </source>
</reference>
<name>A0A1S6HIE8_9GAMM</name>
<dbReference type="Proteomes" id="UP000189545">
    <property type="component" value="Chromosome"/>
</dbReference>
<protein>
    <submittedName>
        <fullName evidence="1">Uncharacterized protein</fullName>
    </submittedName>
</protein>
<dbReference type="AlphaFoldDB" id="A0A1S6HIE8"/>